<reference evidence="1 2" key="1">
    <citation type="submission" date="2016-11" db="EMBL/GenBank/DDBJ databases">
        <authorList>
            <person name="Jaros S."/>
            <person name="Januszkiewicz K."/>
            <person name="Wedrychowicz H."/>
        </authorList>
    </citation>
    <scope>NUCLEOTIDE SEQUENCE [LARGE SCALE GENOMIC DNA]</scope>
</reference>
<sequence>MQYRSRGKSSTARFGGVTVAMAGDPKQCLPVTLNGSVRWSDRRVGRKSEATPSRYSTARFGGVTVALAGNPKQCLPVILNGAVRWSVEGSEAMPSRYSTAYFGGVTIPLAGMCPSFKSKTQGSMTNDRLDCNITGNPKQCLPVVPRLGSVESLPVIPKSSPAQIIDACLMEC</sequence>
<dbReference type="AlphaFoldDB" id="A0A2X0MM57"/>
<accession>A0A2X0MM57</accession>
<dbReference type="Proteomes" id="UP000249464">
    <property type="component" value="Unassembled WGS sequence"/>
</dbReference>
<protein>
    <submittedName>
        <fullName evidence="1">BQ5605_C003g01917 protein</fullName>
    </submittedName>
</protein>
<gene>
    <name evidence="1" type="primary">BQ5605_C003g01917</name>
    <name evidence="1" type="ORF">BQ5605_C003G01917</name>
</gene>
<dbReference type="EMBL" id="FQNC01000042">
    <property type="protein sequence ID" value="SGY37921.1"/>
    <property type="molecule type" value="Genomic_DNA"/>
</dbReference>
<keyword evidence="2" id="KW-1185">Reference proteome</keyword>
<evidence type="ECO:0000313" key="2">
    <source>
        <dbReference type="Proteomes" id="UP000249464"/>
    </source>
</evidence>
<name>A0A2X0MM57_9BASI</name>
<evidence type="ECO:0000313" key="1">
    <source>
        <dbReference type="EMBL" id="SGY37921.1"/>
    </source>
</evidence>
<organism evidence="1 2">
    <name type="scientific">Microbotryum silenes-dioicae</name>
    <dbReference type="NCBI Taxonomy" id="796604"/>
    <lineage>
        <taxon>Eukaryota</taxon>
        <taxon>Fungi</taxon>
        <taxon>Dikarya</taxon>
        <taxon>Basidiomycota</taxon>
        <taxon>Pucciniomycotina</taxon>
        <taxon>Microbotryomycetes</taxon>
        <taxon>Microbotryales</taxon>
        <taxon>Microbotryaceae</taxon>
        <taxon>Microbotryum</taxon>
    </lineage>
</organism>
<proteinExistence type="predicted"/>